<dbReference type="PANTHER" id="PTHR43787:SF3">
    <property type="entry name" value="ARYLSULFATASE REGULATORY PROTEIN"/>
    <property type="match status" value="1"/>
</dbReference>
<keyword evidence="4" id="KW-0479">Metal-binding</keyword>
<dbReference type="InterPro" id="IPR007197">
    <property type="entry name" value="rSAM"/>
</dbReference>
<keyword evidence="6" id="KW-0411">Iron-sulfur</keyword>
<keyword evidence="3" id="KW-0949">S-adenosyl-L-methionine</keyword>
<evidence type="ECO:0000259" key="7">
    <source>
        <dbReference type="PROSITE" id="PS51918"/>
    </source>
</evidence>
<dbReference type="EMBL" id="CP001108">
    <property type="protein sequence ID" value="ACF45202.1"/>
    <property type="molecule type" value="Genomic_DNA"/>
</dbReference>
<gene>
    <name evidence="8" type="ordered locus">Paes_0142</name>
</gene>
<sequence>MKPWSRYNTLFLSARNGWFLYNALSGIMLELDEAHYRIACSLRDAKQLSSGDIDSGFMELLEKKGILAERQDEQLKLMVSRYQRNATCFSTATLSLTICPTLACNFACPYCFEHSQNDETIMRDETIAALAEFIKQHHDARTLTVSWYGGEATLAFDIIERLTKEFIELYPDYDNAGMVTNAYLLDQDKIERLKALKITSIQITLDGSEATHNKRRMLKNGGATYERILHNIDLLMNSSWEGSCAIRVNVDKTNQEEYAALHTELLERYKGKDLSVYPGYVNTFEGHGYSDQCGFDNSDRAAFTLNQYQKEGIIPKNGFFPGSGVHNTCVATNHYFYVVSPNGELYKCWEDVGQAQRAIGSVHEDEFVTNPELVAHYSIGTDPFNDSGCIACRVLPICGGGCVRKRLRAQHYGEKGIDYCSPLKESLTDYLDAYIDTWQTKQICDEVLGKGGAPSMEQGYRMVQPEEKEGEADTMLS</sequence>
<dbReference type="GO" id="GO:0051539">
    <property type="term" value="F:4 iron, 4 sulfur cluster binding"/>
    <property type="evidence" value="ECO:0007669"/>
    <property type="project" value="UniProtKB-KW"/>
</dbReference>
<evidence type="ECO:0000256" key="4">
    <source>
        <dbReference type="ARBA" id="ARBA00022723"/>
    </source>
</evidence>
<evidence type="ECO:0000313" key="8">
    <source>
        <dbReference type="EMBL" id="ACF45202.1"/>
    </source>
</evidence>
<dbReference type="SFLD" id="SFLDS00029">
    <property type="entry name" value="Radical_SAM"/>
    <property type="match status" value="1"/>
</dbReference>
<comment type="cofactor">
    <cofactor evidence="1">
        <name>[4Fe-4S] cluster</name>
        <dbReference type="ChEBI" id="CHEBI:49883"/>
    </cofactor>
</comment>
<evidence type="ECO:0000313" key="9">
    <source>
        <dbReference type="Proteomes" id="UP000002725"/>
    </source>
</evidence>
<keyword evidence="2" id="KW-0004">4Fe-4S</keyword>
<evidence type="ECO:0000256" key="6">
    <source>
        <dbReference type="ARBA" id="ARBA00023014"/>
    </source>
</evidence>
<dbReference type="SUPFAM" id="SSF102114">
    <property type="entry name" value="Radical SAM enzymes"/>
    <property type="match status" value="1"/>
</dbReference>
<feature type="domain" description="Radical SAM core" evidence="7">
    <location>
        <begin position="88"/>
        <end position="315"/>
    </location>
</feature>
<dbReference type="InterPro" id="IPR023885">
    <property type="entry name" value="4Fe4S-binding_SPASM_dom"/>
</dbReference>
<reference evidence="8" key="1">
    <citation type="submission" date="2008-06" db="EMBL/GenBank/DDBJ databases">
        <title>Complete sequence of chromosome of Prosthecochloris aestuarii DSM 271.</title>
        <authorList>
            <consortium name="US DOE Joint Genome Institute"/>
            <person name="Lucas S."/>
            <person name="Copeland A."/>
            <person name="Lapidus A."/>
            <person name="Glavina del Rio T."/>
            <person name="Dalin E."/>
            <person name="Tice H."/>
            <person name="Bruce D."/>
            <person name="Goodwin L."/>
            <person name="Pitluck S."/>
            <person name="Schmutz J."/>
            <person name="Larimer F."/>
            <person name="Land M."/>
            <person name="Hauser L."/>
            <person name="Kyrpides N."/>
            <person name="Anderson I."/>
            <person name="Liu Z."/>
            <person name="Li T."/>
            <person name="Zhao F."/>
            <person name="Overmann J."/>
            <person name="Bryant D.A."/>
            <person name="Richardson P."/>
        </authorList>
    </citation>
    <scope>NUCLEOTIDE SEQUENCE [LARGE SCALE GENOMIC DNA]</scope>
    <source>
        <strain evidence="8">DSM 271</strain>
    </source>
</reference>
<dbReference type="PROSITE" id="PS51918">
    <property type="entry name" value="RADICAL_SAM"/>
    <property type="match status" value="1"/>
</dbReference>
<evidence type="ECO:0000256" key="3">
    <source>
        <dbReference type="ARBA" id="ARBA00022691"/>
    </source>
</evidence>
<dbReference type="HOGENOM" id="CLU_009273_3_1_10"/>
<keyword evidence="5" id="KW-0408">Iron</keyword>
<dbReference type="InterPro" id="IPR013785">
    <property type="entry name" value="Aldolase_TIM"/>
</dbReference>
<dbReference type="RefSeq" id="WP_012504739.1">
    <property type="nucleotide sequence ID" value="NC_011059.1"/>
</dbReference>
<dbReference type="AlphaFoldDB" id="B4S3A8"/>
<keyword evidence="9" id="KW-1185">Reference proteome</keyword>
<organism evidence="8 9">
    <name type="scientific">Prosthecochloris aestuarii (strain DSM 271 / SK 413)</name>
    <dbReference type="NCBI Taxonomy" id="290512"/>
    <lineage>
        <taxon>Bacteria</taxon>
        <taxon>Pseudomonadati</taxon>
        <taxon>Chlorobiota</taxon>
        <taxon>Chlorobiia</taxon>
        <taxon>Chlorobiales</taxon>
        <taxon>Chlorobiaceae</taxon>
        <taxon>Prosthecochloris</taxon>
    </lineage>
</organism>
<evidence type="ECO:0000256" key="5">
    <source>
        <dbReference type="ARBA" id="ARBA00023004"/>
    </source>
</evidence>
<dbReference type="GO" id="GO:0046872">
    <property type="term" value="F:metal ion binding"/>
    <property type="evidence" value="ECO:0007669"/>
    <property type="project" value="UniProtKB-KW"/>
</dbReference>
<dbReference type="NCBIfam" id="TIGR04085">
    <property type="entry name" value="rSAM_more_4Fe4S"/>
    <property type="match status" value="1"/>
</dbReference>
<dbReference type="KEGG" id="paa:Paes_0142"/>
<dbReference type="Proteomes" id="UP000002725">
    <property type="component" value="Chromosome"/>
</dbReference>
<dbReference type="GO" id="GO:0003824">
    <property type="term" value="F:catalytic activity"/>
    <property type="evidence" value="ECO:0007669"/>
    <property type="project" value="InterPro"/>
</dbReference>
<accession>B4S3A8</accession>
<name>B4S3A8_PROA2</name>
<dbReference type="SFLD" id="SFLDG01067">
    <property type="entry name" value="SPASM/twitch_domain_containing"/>
    <property type="match status" value="1"/>
</dbReference>
<dbReference type="PANTHER" id="PTHR43787">
    <property type="entry name" value="FEMO COFACTOR BIOSYNTHESIS PROTEIN NIFB-RELATED"/>
    <property type="match status" value="1"/>
</dbReference>
<dbReference type="CDD" id="cd01335">
    <property type="entry name" value="Radical_SAM"/>
    <property type="match status" value="1"/>
</dbReference>
<dbReference type="eggNOG" id="COG0641">
    <property type="taxonomic scope" value="Bacteria"/>
</dbReference>
<proteinExistence type="predicted"/>
<protein>
    <submittedName>
        <fullName evidence="8">Radical SAM domain protein</fullName>
    </submittedName>
</protein>
<dbReference type="Pfam" id="PF04055">
    <property type="entry name" value="Radical_SAM"/>
    <property type="match status" value="1"/>
</dbReference>
<dbReference type="InterPro" id="IPR058240">
    <property type="entry name" value="rSAM_sf"/>
</dbReference>
<dbReference type="UniPathway" id="UPA00782"/>
<dbReference type="Gene3D" id="3.20.20.70">
    <property type="entry name" value="Aldolase class I"/>
    <property type="match status" value="1"/>
</dbReference>
<evidence type="ECO:0000256" key="1">
    <source>
        <dbReference type="ARBA" id="ARBA00001966"/>
    </source>
</evidence>
<evidence type="ECO:0000256" key="2">
    <source>
        <dbReference type="ARBA" id="ARBA00022485"/>
    </source>
</evidence>